<dbReference type="Gene3D" id="3.10.20.370">
    <property type="match status" value="1"/>
</dbReference>
<dbReference type="GO" id="GO:0004190">
    <property type="term" value="F:aspartic-type endopeptidase activity"/>
    <property type="evidence" value="ECO:0007669"/>
    <property type="project" value="InterPro"/>
</dbReference>
<dbReference type="InterPro" id="IPR054465">
    <property type="entry name" value="Integrase_p58-like_C"/>
</dbReference>
<dbReference type="PROSITE" id="PS00141">
    <property type="entry name" value="ASP_PROTEASE"/>
    <property type="match status" value="1"/>
</dbReference>
<dbReference type="Pfam" id="PF17921">
    <property type="entry name" value="Integrase_H2C2"/>
    <property type="match status" value="1"/>
</dbReference>
<keyword evidence="3" id="KW-0548">Nucleotidyltransferase</keyword>
<reference evidence="14 16" key="1">
    <citation type="journal article" date="2019" name="Sci. Rep.">
        <title>Orb-weaving spider Araneus ventricosus genome elucidates the spidroin gene catalogue.</title>
        <authorList>
            <person name="Kono N."/>
            <person name="Nakamura H."/>
            <person name="Ohtoshi R."/>
            <person name="Moran D.A.P."/>
            <person name="Shinohara A."/>
            <person name="Yoshida Y."/>
            <person name="Fujiwara M."/>
            <person name="Mori M."/>
            <person name="Tomita M."/>
            <person name="Arakawa K."/>
        </authorList>
    </citation>
    <scope>NUCLEOTIDE SEQUENCE [LARGE SCALE GENOMIC DNA]</scope>
</reference>
<dbReference type="EMBL" id="BGPR01098253">
    <property type="protein sequence ID" value="GBM48465.1"/>
    <property type="molecule type" value="Genomic_DNA"/>
</dbReference>
<keyword evidence="16" id="KW-1185">Reference proteome</keyword>
<evidence type="ECO:0000256" key="3">
    <source>
        <dbReference type="ARBA" id="ARBA00022695"/>
    </source>
</evidence>
<dbReference type="Gene3D" id="3.30.70.270">
    <property type="match status" value="3"/>
</dbReference>
<dbReference type="Gene3D" id="3.30.420.10">
    <property type="entry name" value="Ribonuclease H-like superfamily/Ribonuclease H"/>
    <property type="match status" value="1"/>
</dbReference>
<accession>A0A4Y2G3P1</accession>
<dbReference type="GO" id="GO:0004519">
    <property type="term" value="F:endonuclease activity"/>
    <property type="evidence" value="ECO:0007669"/>
    <property type="project" value="UniProtKB-KW"/>
</dbReference>
<dbReference type="SUPFAM" id="SSF53098">
    <property type="entry name" value="Ribonuclease H-like"/>
    <property type="match status" value="1"/>
</dbReference>
<dbReference type="FunFam" id="1.10.340.70:FF:000001">
    <property type="entry name" value="Retrovirus-related Pol polyprotein from transposon gypsy-like Protein"/>
    <property type="match status" value="1"/>
</dbReference>
<dbReference type="Pfam" id="PF22938">
    <property type="entry name" value="Integrase_p58_C"/>
    <property type="match status" value="1"/>
</dbReference>
<proteinExistence type="predicted"/>
<dbReference type="InterPro" id="IPR012337">
    <property type="entry name" value="RNaseH-like_sf"/>
</dbReference>
<dbReference type="FunFam" id="3.30.70.270:FF:000020">
    <property type="entry name" value="Transposon Tf2-6 polyprotein-like Protein"/>
    <property type="match status" value="1"/>
</dbReference>
<dbReference type="Gene3D" id="2.40.70.10">
    <property type="entry name" value="Acid Proteases"/>
    <property type="match status" value="1"/>
</dbReference>
<dbReference type="InterPro" id="IPR041577">
    <property type="entry name" value="RT_RNaseH_2"/>
</dbReference>
<keyword evidence="10" id="KW-0695">RNA-directed DNA polymerase</keyword>
<feature type="domain" description="Integrase catalytic" evidence="13">
    <location>
        <begin position="807"/>
        <end position="966"/>
    </location>
</feature>
<name>A0A4Y2G3P1_ARAVE</name>
<keyword evidence="4" id="KW-0540">Nuclease</keyword>
<dbReference type="PANTHER" id="PTHR37984">
    <property type="entry name" value="PROTEIN CBG26694"/>
    <property type="match status" value="1"/>
</dbReference>
<dbReference type="PROSITE" id="PS50994">
    <property type="entry name" value="INTEGRASE"/>
    <property type="match status" value="1"/>
</dbReference>
<dbReference type="InterPro" id="IPR000477">
    <property type="entry name" value="RT_dom"/>
</dbReference>
<evidence type="ECO:0000313" key="14">
    <source>
        <dbReference type="EMBL" id="GBM48452.1"/>
    </source>
</evidence>
<dbReference type="FunFam" id="3.30.420.10:FF:000032">
    <property type="entry name" value="Retrovirus-related Pol polyprotein from transposon 297-like Protein"/>
    <property type="match status" value="1"/>
</dbReference>
<dbReference type="Gene3D" id="3.10.10.10">
    <property type="entry name" value="HIV Type 1 Reverse Transcriptase, subunit A, domain 1"/>
    <property type="match status" value="1"/>
</dbReference>
<keyword evidence="6" id="KW-0378">Hydrolase</keyword>
<evidence type="ECO:0000256" key="10">
    <source>
        <dbReference type="ARBA" id="ARBA00022918"/>
    </source>
</evidence>
<evidence type="ECO:0000256" key="6">
    <source>
        <dbReference type="ARBA" id="ARBA00022801"/>
    </source>
</evidence>
<evidence type="ECO:0000256" key="4">
    <source>
        <dbReference type="ARBA" id="ARBA00022722"/>
    </source>
</evidence>
<dbReference type="Pfam" id="PF00078">
    <property type="entry name" value="RVT_1"/>
    <property type="match status" value="1"/>
</dbReference>
<keyword evidence="12" id="KW-0175">Coiled coil</keyword>
<keyword evidence="5" id="KW-0255">Endonuclease</keyword>
<dbReference type="GO" id="GO:0006508">
    <property type="term" value="P:proteolysis"/>
    <property type="evidence" value="ECO:0007669"/>
    <property type="project" value="InterPro"/>
</dbReference>
<dbReference type="OrthoDB" id="6437448at2759"/>
<dbReference type="PANTHER" id="PTHR37984:SF5">
    <property type="entry name" value="PROTEIN NYNRIN-LIKE"/>
    <property type="match status" value="1"/>
</dbReference>
<dbReference type="SUPFAM" id="SSF56672">
    <property type="entry name" value="DNA/RNA polymerases"/>
    <property type="match status" value="1"/>
</dbReference>
<gene>
    <name evidence="14" type="primary">TY3B-I_532</name>
    <name evidence="15" type="synonym">TY3B-I_742</name>
    <name evidence="14" type="ORF">AVEN_268694_1</name>
    <name evidence="15" type="ORF">AVEN_32011_1</name>
</gene>
<dbReference type="EMBL" id="BGPR01098252">
    <property type="protein sequence ID" value="GBM48452.1"/>
    <property type="molecule type" value="Genomic_DNA"/>
</dbReference>
<dbReference type="GO" id="GO:0003723">
    <property type="term" value="F:RNA binding"/>
    <property type="evidence" value="ECO:0007669"/>
    <property type="project" value="UniProtKB-KW"/>
</dbReference>
<dbReference type="InterPro" id="IPR036397">
    <property type="entry name" value="RNaseH_sf"/>
</dbReference>
<dbReference type="Gene3D" id="1.10.340.70">
    <property type="match status" value="1"/>
</dbReference>
<keyword evidence="11" id="KW-0511">Multifunctional enzyme</keyword>
<keyword evidence="8" id="KW-0694">RNA-binding</keyword>
<feature type="coiled-coil region" evidence="12">
    <location>
        <begin position="209"/>
        <end position="236"/>
    </location>
</feature>
<dbReference type="FunFam" id="3.10.20.370:FF:000001">
    <property type="entry name" value="Retrovirus-related Pol polyprotein from transposon 17.6-like protein"/>
    <property type="match status" value="1"/>
</dbReference>
<dbReference type="GO" id="GO:0042575">
    <property type="term" value="C:DNA polymerase complex"/>
    <property type="evidence" value="ECO:0007669"/>
    <property type="project" value="UniProtKB-ARBA"/>
</dbReference>
<dbReference type="Proteomes" id="UP000499080">
    <property type="component" value="Unassembled WGS sequence"/>
</dbReference>
<dbReference type="CDD" id="cd00303">
    <property type="entry name" value="retropepsin_like"/>
    <property type="match status" value="1"/>
</dbReference>
<organism evidence="14 16">
    <name type="scientific">Araneus ventricosus</name>
    <name type="common">Orbweaver spider</name>
    <name type="synonym">Epeira ventricosa</name>
    <dbReference type="NCBI Taxonomy" id="182803"/>
    <lineage>
        <taxon>Eukaryota</taxon>
        <taxon>Metazoa</taxon>
        <taxon>Ecdysozoa</taxon>
        <taxon>Arthropoda</taxon>
        <taxon>Chelicerata</taxon>
        <taxon>Arachnida</taxon>
        <taxon>Araneae</taxon>
        <taxon>Araneomorphae</taxon>
        <taxon>Entelegynae</taxon>
        <taxon>Araneoidea</taxon>
        <taxon>Araneidae</taxon>
        <taxon>Araneus</taxon>
    </lineage>
</organism>
<sequence length="1089" mass="124649">MLVDTGANVTLLRTDLAQKLKEQLIYTAPNISLKTATDEKTEIRGKLDASIECGSRKFHHRTYVADITDPCILGLDFLQKFNFTVDLEKNEIRTGGEEIPLFSASVQHSKSCSVLAKKRTIIPSRSECLIQGVPEVPGQFRYAVTNFPSQVSQKGVLVAATLVDLEMEAIPVRVLNLNNKPKILDKGDVIATCDPVVDIVARPQEFSGAQHLQSTLENLQILNEEQRTAVKKLLNEFQDLFSTCDADVGRCNMTQHRINTGDHPPIKQYPRRLPLARKEEAEHLVQEMVDNGIIEESSGPWASPIVLVKKKDGSTRFCVDYRKLNEITKKDSYPLPRIDDTLDALNGSQWFTTLDLKSGYWQVEVRPEDREKTAFTTGQGLWQFKRLQNANLKLSPKKCRFFQKEVTYLGHVISAEGVKTDPGKIKAVVDWPRPETIHDLRSFLGLCTYYRRFVKNFSTTARPLHKLTETKSNFNWTEECEKSFNSLKQALTSSPILTYPRIDKEFILDTDASNEGIGAVLSQNIGIEEHVIAYFSKTLGKPERNYCVTRKELLAIVKSIEHFHHYLYGQKFLLRTDHASLRWLLNFKEPEGQIARWIQRLQEYDFEIQHRKGTSHGNADAHSRRLCGESFKHCSNAEKKFGIEIDTSVKVLTATSVDPWSSCEIQKAQLEDPAIKTILEKKLMSADRPSWQEIAPESPATKRYWALWDSLHLKDGVLYRRWESDDGRSCRWQQILPKSRIPEVLRETHDSASGGHFGVMKTLSKTREQFYWDRLRADVEKWCRECYACGARKGPKTRTKGQLQRHNVGAPFERMALDILGPFPVTTKGNRYVLVLMDYFTKWPEAIPIPDQEASTVAEELVRSWISGYGVPMILHSDQGTNFNSALFTELCNLLGILKTRTTALHPESDGMVERFNRTILNHLSLFVSRNQTDWDTHLPLFLLAYRSAEHEVTGLTPAEMLFGRTLRLPCDILFGRPSETPSSPNEYMTNLEARLESVHAFARERMKTRYDSRATDHHFKEGDLVWMYNPKRRRGLSPKLQQNWEGPYTIVKKLNDVVYRVQRSPNAKPKVIHINRLAPYRATDHSSM</sequence>
<evidence type="ECO:0000256" key="7">
    <source>
        <dbReference type="ARBA" id="ARBA00022842"/>
    </source>
</evidence>
<evidence type="ECO:0000256" key="9">
    <source>
        <dbReference type="ARBA" id="ARBA00022908"/>
    </source>
</evidence>
<dbReference type="EC" id="2.7.7.49" evidence="1"/>
<evidence type="ECO:0000256" key="5">
    <source>
        <dbReference type="ARBA" id="ARBA00022759"/>
    </source>
</evidence>
<dbReference type="GO" id="GO:0003964">
    <property type="term" value="F:RNA-directed DNA polymerase activity"/>
    <property type="evidence" value="ECO:0007669"/>
    <property type="project" value="UniProtKB-KW"/>
</dbReference>
<protein>
    <recommendedName>
        <fullName evidence="1">RNA-directed DNA polymerase</fullName>
        <ecNumber evidence="1">2.7.7.49</ecNumber>
    </recommendedName>
</protein>
<dbReference type="CDD" id="cd01647">
    <property type="entry name" value="RT_LTR"/>
    <property type="match status" value="1"/>
</dbReference>
<dbReference type="GO" id="GO:0015074">
    <property type="term" value="P:DNA integration"/>
    <property type="evidence" value="ECO:0007669"/>
    <property type="project" value="UniProtKB-KW"/>
</dbReference>
<dbReference type="InterPro" id="IPR001584">
    <property type="entry name" value="Integrase_cat-core"/>
</dbReference>
<dbReference type="CDD" id="cd09274">
    <property type="entry name" value="RNase_HI_RT_Ty3"/>
    <property type="match status" value="1"/>
</dbReference>
<dbReference type="InterPro" id="IPR050951">
    <property type="entry name" value="Retrovirus_Pol_polyprotein"/>
</dbReference>
<dbReference type="SUPFAM" id="SSF50630">
    <property type="entry name" value="Acid proteases"/>
    <property type="match status" value="1"/>
</dbReference>
<dbReference type="InterPro" id="IPR043128">
    <property type="entry name" value="Rev_trsase/Diguanyl_cyclase"/>
</dbReference>
<dbReference type="Pfam" id="PF00665">
    <property type="entry name" value="rve"/>
    <property type="match status" value="1"/>
</dbReference>
<keyword evidence="9" id="KW-0229">DNA integration</keyword>
<evidence type="ECO:0000256" key="2">
    <source>
        <dbReference type="ARBA" id="ARBA00022679"/>
    </source>
</evidence>
<keyword evidence="7" id="KW-0460">Magnesium</keyword>
<dbReference type="InterPro" id="IPR041588">
    <property type="entry name" value="Integrase_H2C2"/>
</dbReference>
<evidence type="ECO:0000313" key="16">
    <source>
        <dbReference type="Proteomes" id="UP000499080"/>
    </source>
</evidence>
<evidence type="ECO:0000256" key="1">
    <source>
        <dbReference type="ARBA" id="ARBA00012493"/>
    </source>
</evidence>
<evidence type="ECO:0000256" key="8">
    <source>
        <dbReference type="ARBA" id="ARBA00022884"/>
    </source>
</evidence>
<dbReference type="InterPro" id="IPR043502">
    <property type="entry name" value="DNA/RNA_pol_sf"/>
</dbReference>
<evidence type="ECO:0000256" key="12">
    <source>
        <dbReference type="SAM" id="Coils"/>
    </source>
</evidence>
<comment type="caution">
    <text evidence="14">The sequence shown here is derived from an EMBL/GenBank/DDBJ whole genome shotgun (WGS) entry which is preliminary data.</text>
</comment>
<dbReference type="InterPro" id="IPR001969">
    <property type="entry name" value="Aspartic_peptidase_AS"/>
</dbReference>
<dbReference type="Pfam" id="PF13975">
    <property type="entry name" value="gag-asp_proteas"/>
    <property type="match status" value="1"/>
</dbReference>
<evidence type="ECO:0000256" key="11">
    <source>
        <dbReference type="ARBA" id="ARBA00023268"/>
    </source>
</evidence>
<evidence type="ECO:0000259" key="13">
    <source>
        <dbReference type="PROSITE" id="PS50994"/>
    </source>
</evidence>
<dbReference type="InterPro" id="IPR021109">
    <property type="entry name" value="Peptidase_aspartic_dom_sf"/>
</dbReference>
<evidence type="ECO:0000313" key="15">
    <source>
        <dbReference type="EMBL" id="GBM48465.1"/>
    </source>
</evidence>
<keyword evidence="2" id="KW-0808">Transferase</keyword>
<dbReference type="Pfam" id="PF17919">
    <property type="entry name" value="RT_RNaseH_2"/>
    <property type="match status" value="1"/>
</dbReference>
<dbReference type="AlphaFoldDB" id="A0A4Y2G3P1"/>
<dbReference type="FunFam" id="3.10.10.10:FF:000002">
    <property type="entry name" value="Retrovirus-related Pol polyprotein from transposon 17.6-like protein"/>
    <property type="match status" value="1"/>
</dbReference>